<dbReference type="SUPFAM" id="SSF52949">
    <property type="entry name" value="Macro domain-like"/>
    <property type="match status" value="2"/>
</dbReference>
<dbReference type="InterPro" id="IPR036265">
    <property type="entry name" value="HIT-like_sf"/>
</dbReference>
<comment type="caution">
    <text evidence="3">The sequence shown here is derived from an EMBL/GenBank/DDBJ whole genome shotgun (WGS) entry which is preliminary data.</text>
</comment>
<dbReference type="Pfam" id="PF01661">
    <property type="entry name" value="Macro"/>
    <property type="match status" value="1"/>
</dbReference>
<dbReference type="FunFam" id="3.40.50.300:FF:002337">
    <property type="entry name" value="Transcription factor bHLH140"/>
    <property type="match status" value="1"/>
</dbReference>
<dbReference type="InterPro" id="IPR032566">
    <property type="entry name" value="Znf-C2HE"/>
</dbReference>
<proteinExistence type="predicted"/>
<evidence type="ECO:0000256" key="1">
    <source>
        <dbReference type="SAM" id="MobiDB-lite"/>
    </source>
</evidence>
<dbReference type="PROSITE" id="PS51154">
    <property type="entry name" value="MACRO"/>
    <property type="match status" value="1"/>
</dbReference>
<dbReference type="GO" id="GO:0000012">
    <property type="term" value="P:single strand break repair"/>
    <property type="evidence" value="ECO:0007669"/>
    <property type="project" value="TreeGrafter"/>
</dbReference>
<dbReference type="Pfam" id="PF16278">
    <property type="entry name" value="zf-C2HE"/>
    <property type="match status" value="1"/>
</dbReference>
<dbReference type="GO" id="GO:0003697">
    <property type="term" value="F:single-stranded DNA binding"/>
    <property type="evidence" value="ECO:0007669"/>
    <property type="project" value="TreeGrafter"/>
</dbReference>
<dbReference type="InterPro" id="IPR027417">
    <property type="entry name" value="P-loop_NTPase"/>
</dbReference>
<evidence type="ECO:0000313" key="4">
    <source>
        <dbReference type="Proteomes" id="UP000652761"/>
    </source>
</evidence>
<dbReference type="GO" id="GO:0005634">
    <property type="term" value="C:nucleus"/>
    <property type="evidence" value="ECO:0007669"/>
    <property type="project" value="TreeGrafter"/>
</dbReference>
<reference evidence="3" key="1">
    <citation type="submission" date="2017-07" db="EMBL/GenBank/DDBJ databases">
        <title>Taro Niue Genome Assembly and Annotation.</title>
        <authorList>
            <person name="Atibalentja N."/>
            <person name="Keating K."/>
            <person name="Fields C.J."/>
        </authorList>
    </citation>
    <scope>NUCLEOTIDE SEQUENCE</scope>
    <source>
        <strain evidence="3">Niue_2</strain>
        <tissue evidence="3">Leaf</tissue>
    </source>
</reference>
<evidence type="ECO:0000259" key="2">
    <source>
        <dbReference type="PROSITE" id="PS51154"/>
    </source>
</evidence>
<dbReference type="PROSITE" id="PS00892">
    <property type="entry name" value="HIT_1"/>
    <property type="match status" value="1"/>
</dbReference>
<protein>
    <recommendedName>
        <fullName evidence="2">Macro domain-containing protein</fullName>
    </recommendedName>
</protein>
<dbReference type="EMBL" id="NMUH01000487">
    <property type="protein sequence ID" value="MQL80041.1"/>
    <property type="molecule type" value="Genomic_DNA"/>
</dbReference>
<dbReference type="GO" id="GO:0030983">
    <property type="term" value="F:mismatched DNA binding"/>
    <property type="evidence" value="ECO:0007669"/>
    <property type="project" value="TreeGrafter"/>
</dbReference>
<accession>A0A843U988</accession>
<dbReference type="GO" id="GO:1990165">
    <property type="term" value="F:single-strand break-containing DNA binding"/>
    <property type="evidence" value="ECO:0007669"/>
    <property type="project" value="TreeGrafter"/>
</dbReference>
<dbReference type="SUPFAM" id="SSF54197">
    <property type="entry name" value="HIT-like"/>
    <property type="match status" value="1"/>
</dbReference>
<dbReference type="InterPro" id="IPR019808">
    <property type="entry name" value="Histidine_triad_CS"/>
</dbReference>
<dbReference type="Pfam" id="PF11969">
    <property type="entry name" value="DcpS_C"/>
    <property type="match status" value="1"/>
</dbReference>
<dbReference type="GO" id="GO:0003725">
    <property type="term" value="F:double-stranded RNA binding"/>
    <property type="evidence" value="ECO:0007669"/>
    <property type="project" value="TreeGrafter"/>
</dbReference>
<dbReference type="AlphaFoldDB" id="A0A843U988"/>
<sequence length="774" mass="85603">MEGDGKHASSEEGGGEKGKVLVVILVGAPGSGKSTFCENVMRAASRPWVRICQDSIADGKAGTKSQCIQCASNALNYGKSVFIDRCNLDREQRADFVKFGGPLMDVHAVVLDLPPRLCISRSVKRTGHEGNLQGGRAAAVVNKMLQKRELPKLNEGFSRITFCQNEADAQDAVNLYRALGPSDTLSSGYFGEKSLHSKVQLGIMKFLKKVGKPMDLPSERNNSLSSLPKEGSDEKASSSRELEKKHDDKKDAETTPLAGDIYLTGSHTLAFPSISTADFQFNHEKASDIIVDSVADFLHNYDNVRLVLVDLSHRSNILSLVKVKAANRQIDPKRFLTLVGDITRLSTEGNLHCSVIANAANWRLKPGGGGVNAAIHNAAGEGLEIATKERAGTLSPGSSVVVPLPSSSPLYQREGVTHIIHVLGPNMNPQRPNCLQNDYVKGCKILRDAYSSLFNNFMSIVQSSVTTESSKQLVPQFLESKEQLSNRSHCSDSDLKNKREVVYDPESNKKWRGEHTVLQEDEGKSTRLESIGKMTHLPYRSSVPDVKMEENTDGRGKKTWSSWAQALHQTVMHPEQHKDDILEVSDDFVVLCDRYPKGKRHVLVLSRLNGLDCLADVRREHLPLLKQMHNLGIKWSKKFLNEDSSLIFRLGYHSAPSMRQLHLHVISQDFDSEYLKNKKHWNSFNTAFFRDSADALEDVEKLGSARLNDEKLLSMELRCHRCQSAHPNIPKLKFHLGRCRAPFPTHLVQGGRLIAAASGSADVTLSTGHSNSLV</sequence>
<dbReference type="FunFam" id="3.30.428.10:FF:000004">
    <property type="entry name" value="aprataxin isoform X2"/>
    <property type="match status" value="1"/>
</dbReference>
<dbReference type="PANTHER" id="PTHR12486">
    <property type="entry name" value="APRATAXIN-RELATED"/>
    <property type="match status" value="1"/>
</dbReference>
<dbReference type="Gene3D" id="3.30.428.10">
    <property type="entry name" value="HIT-like"/>
    <property type="match status" value="1"/>
</dbReference>
<dbReference type="SUPFAM" id="SSF52540">
    <property type="entry name" value="P-loop containing nucleoside triphosphate hydrolases"/>
    <property type="match status" value="1"/>
</dbReference>
<evidence type="ECO:0000313" key="3">
    <source>
        <dbReference type="EMBL" id="MQL80041.1"/>
    </source>
</evidence>
<dbReference type="PANTHER" id="PTHR12486:SF4">
    <property type="entry name" value="APRATAXIN"/>
    <property type="match status" value="1"/>
</dbReference>
<dbReference type="GO" id="GO:0033699">
    <property type="term" value="F:DNA 5'-adenosine monophosphate hydrolase activity"/>
    <property type="evidence" value="ECO:0007669"/>
    <property type="project" value="TreeGrafter"/>
</dbReference>
<gene>
    <name evidence="3" type="ORF">Taro_012463</name>
</gene>
<dbReference type="OrthoDB" id="3512845at2759"/>
<feature type="domain" description="Macro" evidence="2">
    <location>
        <begin position="322"/>
        <end position="547"/>
    </location>
</feature>
<dbReference type="Proteomes" id="UP000652761">
    <property type="component" value="Unassembled WGS sequence"/>
</dbReference>
<feature type="region of interest" description="Disordered" evidence="1">
    <location>
        <begin position="214"/>
        <end position="253"/>
    </location>
</feature>
<organism evidence="3 4">
    <name type="scientific">Colocasia esculenta</name>
    <name type="common">Wild taro</name>
    <name type="synonym">Arum esculentum</name>
    <dbReference type="NCBI Taxonomy" id="4460"/>
    <lineage>
        <taxon>Eukaryota</taxon>
        <taxon>Viridiplantae</taxon>
        <taxon>Streptophyta</taxon>
        <taxon>Embryophyta</taxon>
        <taxon>Tracheophyta</taxon>
        <taxon>Spermatophyta</taxon>
        <taxon>Magnoliopsida</taxon>
        <taxon>Liliopsida</taxon>
        <taxon>Araceae</taxon>
        <taxon>Aroideae</taxon>
        <taxon>Colocasieae</taxon>
        <taxon>Colocasia</taxon>
    </lineage>
</organism>
<dbReference type="Pfam" id="PF13671">
    <property type="entry name" value="AAA_33"/>
    <property type="match status" value="1"/>
</dbReference>
<name>A0A843U988_COLES</name>
<feature type="compositionally biased region" description="Basic and acidic residues" evidence="1">
    <location>
        <begin position="230"/>
        <end position="253"/>
    </location>
</feature>
<keyword evidence="4" id="KW-1185">Reference proteome</keyword>
<dbReference type="FunFam" id="3.40.220.10:FF:000020">
    <property type="entry name" value="Transcription factor bHLH140"/>
    <property type="match status" value="1"/>
</dbReference>
<dbReference type="InterPro" id="IPR043472">
    <property type="entry name" value="Macro_dom-like"/>
</dbReference>
<dbReference type="InterPro" id="IPR002589">
    <property type="entry name" value="Macro_dom"/>
</dbReference>
<dbReference type="Gene3D" id="3.40.50.300">
    <property type="entry name" value="P-loop containing nucleotide triphosphate hydrolases"/>
    <property type="match status" value="1"/>
</dbReference>
<dbReference type="Gene3D" id="3.40.220.10">
    <property type="entry name" value="Leucine Aminopeptidase, subunit E, domain 1"/>
    <property type="match status" value="2"/>
</dbReference>